<dbReference type="EMBL" id="REGN01006105">
    <property type="protein sequence ID" value="RNA10826.1"/>
    <property type="molecule type" value="Genomic_DNA"/>
</dbReference>
<proteinExistence type="predicted"/>
<sequence length="92" mass="10518">MIKIVFSIVKNIINDFEFLGLELTSLVDAKTENIEDYKARLESTSLVDAKTENIEDYKAQTINFDIIASDLCDHAKAVVRINLNFFCKNMKL</sequence>
<keyword evidence="2" id="KW-1185">Reference proteome</keyword>
<evidence type="ECO:0000313" key="2">
    <source>
        <dbReference type="Proteomes" id="UP000276133"/>
    </source>
</evidence>
<protein>
    <submittedName>
        <fullName evidence="1">Uncharacterized protein</fullName>
    </submittedName>
</protein>
<organism evidence="1 2">
    <name type="scientific">Brachionus plicatilis</name>
    <name type="common">Marine rotifer</name>
    <name type="synonym">Brachionus muelleri</name>
    <dbReference type="NCBI Taxonomy" id="10195"/>
    <lineage>
        <taxon>Eukaryota</taxon>
        <taxon>Metazoa</taxon>
        <taxon>Spiralia</taxon>
        <taxon>Gnathifera</taxon>
        <taxon>Rotifera</taxon>
        <taxon>Eurotatoria</taxon>
        <taxon>Monogononta</taxon>
        <taxon>Pseudotrocha</taxon>
        <taxon>Ploima</taxon>
        <taxon>Brachionidae</taxon>
        <taxon>Brachionus</taxon>
    </lineage>
</organism>
<comment type="caution">
    <text evidence="1">The sequence shown here is derived from an EMBL/GenBank/DDBJ whole genome shotgun (WGS) entry which is preliminary data.</text>
</comment>
<gene>
    <name evidence="1" type="ORF">BpHYR1_046588</name>
</gene>
<dbReference type="AlphaFoldDB" id="A0A3M7QHB0"/>
<dbReference type="Proteomes" id="UP000276133">
    <property type="component" value="Unassembled WGS sequence"/>
</dbReference>
<name>A0A3M7QHB0_BRAPC</name>
<evidence type="ECO:0000313" key="1">
    <source>
        <dbReference type="EMBL" id="RNA10826.1"/>
    </source>
</evidence>
<reference evidence="1 2" key="1">
    <citation type="journal article" date="2018" name="Sci. Rep.">
        <title>Genomic signatures of local adaptation to the degree of environmental predictability in rotifers.</title>
        <authorList>
            <person name="Franch-Gras L."/>
            <person name="Hahn C."/>
            <person name="Garcia-Roger E.M."/>
            <person name="Carmona M.J."/>
            <person name="Serra M."/>
            <person name="Gomez A."/>
        </authorList>
    </citation>
    <scope>NUCLEOTIDE SEQUENCE [LARGE SCALE GENOMIC DNA]</scope>
    <source>
        <strain evidence="1">HYR1</strain>
    </source>
</reference>
<accession>A0A3M7QHB0</accession>